<dbReference type="Gene3D" id="3.20.20.150">
    <property type="entry name" value="Divalent-metal-dependent TIM barrel enzymes"/>
    <property type="match status" value="1"/>
</dbReference>
<protein>
    <submittedName>
        <fullName evidence="3">Sugar phosphate isomerase/epimerase</fullName>
    </submittedName>
</protein>
<dbReference type="PANTHER" id="PTHR12110:SF48">
    <property type="entry name" value="BLL3656 PROTEIN"/>
    <property type="match status" value="1"/>
</dbReference>
<name>A0ABY4FSF6_9MICO</name>
<keyword evidence="3" id="KW-0413">Isomerase</keyword>
<accession>A0ABY4FSF6</accession>
<organism evidence="3 4">
    <name type="scientific">Leucobacter rhizosphaerae</name>
    <dbReference type="NCBI Taxonomy" id="2932245"/>
    <lineage>
        <taxon>Bacteria</taxon>
        <taxon>Bacillati</taxon>
        <taxon>Actinomycetota</taxon>
        <taxon>Actinomycetes</taxon>
        <taxon>Micrococcales</taxon>
        <taxon>Microbacteriaceae</taxon>
        <taxon>Leucobacter</taxon>
    </lineage>
</organism>
<reference evidence="3 4" key="1">
    <citation type="submission" date="2022-04" db="EMBL/GenBank/DDBJ databases">
        <title>Leucobacter sp. isolated from rhizosphere of onion.</title>
        <authorList>
            <person name="Won M."/>
            <person name="Lee C.-M."/>
            <person name="Woen H.-Y."/>
            <person name="Kwon S.-W."/>
        </authorList>
    </citation>
    <scope>NUCLEOTIDE SEQUENCE [LARGE SCALE GENOMIC DNA]</scope>
    <source>
        <strain evidence="3 4">H25R-14</strain>
    </source>
</reference>
<dbReference type="Proteomes" id="UP000831775">
    <property type="component" value="Chromosome"/>
</dbReference>
<keyword evidence="1" id="KW-0119">Carbohydrate metabolism</keyword>
<evidence type="ECO:0000259" key="2">
    <source>
        <dbReference type="Pfam" id="PF01261"/>
    </source>
</evidence>
<dbReference type="SUPFAM" id="SSF51658">
    <property type="entry name" value="Xylose isomerase-like"/>
    <property type="match status" value="1"/>
</dbReference>
<feature type="domain" description="Xylose isomerase-like TIM barrel" evidence="2">
    <location>
        <begin position="40"/>
        <end position="276"/>
    </location>
</feature>
<dbReference type="InterPro" id="IPR036237">
    <property type="entry name" value="Xyl_isomerase-like_sf"/>
</dbReference>
<dbReference type="Pfam" id="PF01261">
    <property type="entry name" value="AP_endonuc_2"/>
    <property type="match status" value="1"/>
</dbReference>
<evidence type="ECO:0000313" key="4">
    <source>
        <dbReference type="Proteomes" id="UP000831775"/>
    </source>
</evidence>
<evidence type="ECO:0000256" key="1">
    <source>
        <dbReference type="ARBA" id="ARBA00023277"/>
    </source>
</evidence>
<dbReference type="RefSeq" id="WP_244684142.1">
    <property type="nucleotide sequence ID" value="NZ_CP095043.1"/>
</dbReference>
<dbReference type="InterPro" id="IPR013022">
    <property type="entry name" value="Xyl_isomerase-like_TIM-brl"/>
</dbReference>
<proteinExistence type="predicted"/>
<keyword evidence="4" id="KW-1185">Reference proteome</keyword>
<dbReference type="EMBL" id="CP095043">
    <property type="protein sequence ID" value="UOQ59238.1"/>
    <property type="molecule type" value="Genomic_DNA"/>
</dbReference>
<evidence type="ECO:0000313" key="3">
    <source>
        <dbReference type="EMBL" id="UOQ59238.1"/>
    </source>
</evidence>
<dbReference type="PANTHER" id="PTHR12110">
    <property type="entry name" value="HYDROXYPYRUVATE ISOMERASE"/>
    <property type="match status" value="1"/>
</dbReference>
<sequence length="296" mass="32467">MNTQNDLDLLATCWTSAGDAAPQRGDEVSPFDIVDRVEGLARAGWNGIGLVHADLARVSETIGLSALRTVIDEAGLRYREVEILDRWWTEGEERERADRLRDDLFEAARVLGAQRIKVMSCLQDPAPPRAVFVRELRELSERAADAGVRLALEPMPFSINVATLEDGVRLMEEVDHPAAGLTIDTWHVYRSGTPYARIPEIVPPEFAAVVEINDCAREPVGSLWADTVDNRRLPGEGDAHVAEFVRAVAALGFRGPWGVEIISEELRGMSLDDALERSAAASRREISAGLGGVARH</sequence>
<dbReference type="GO" id="GO:0016853">
    <property type="term" value="F:isomerase activity"/>
    <property type="evidence" value="ECO:0007669"/>
    <property type="project" value="UniProtKB-KW"/>
</dbReference>
<gene>
    <name evidence="3" type="ORF">MUN76_09225</name>
</gene>
<dbReference type="InterPro" id="IPR050312">
    <property type="entry name" value="IolE/XylAMocC-like"/>
</dbReference>